<dbReference type="EMBL" id="QGKX02001521">
    <property type="protein sequence ID" value="KAF3512375.1"/>
    <property type="molecule type" value="Genomic_DNA"/>
</dbReference>
<protein>
    <recommendedName>
        <fullName evidence="3">Cytidyltransferase-like domain-containing protein</fullName>
    </recommendedName>
</protein>
<dbReference type="GO" id="GO:0004515">
    <property type="term" value="F:nicotinate-nucleotide adenylyltransferase activity"/>
    <property type="evidence" value="ECO:0007669"/>
    <property type="project" value="TreeGrafter"/>
</dbReference>
<evidence type="ECO:0000313" key="1">
    <source>
        <dbReference type="EMBL" id="KAF3512375.1"/>
    </source>
</evidence>
<dbReference type="AlphaFoldDB" id="A0A8S9PBB5"/>
<proteinExistence type="predicted"/>
<organism evidence="1 2">
    <name type="scientific">Brassica cretica</name>
    <name type="common">Mustard</name>
    <dbReference type="NCBI Taxonomy" id="69181"/>
    <lineage>
        <taxon>Eukaryota</taxon>
        <taxon>Viridiplantae</taxon>
        <taxon>Streptophyta</taxon>
        <taxon>Embryophyta</taxon>
        <taxon>Tracheophyta</taxon>
        <taxon>Spermatophyta</taxon>
        <taxon>Magnoliopsida</taxon>
        <taxon>eudicotyledons</taxon>
        <taxon>Gunneridae</taxon>
        <taxon>Pentapetalae</taxon>
        <taxon>rosids</taxon>
        <taxon>malvids</taxon>
        <taxon>Brassicales</taxon>
        <taxon>Brassicaceae</taxon>
        <taxon>Brassiceae</taxon>
        <taxon>Brassica</taxon>
    </lineage>
</organism>
<dbReference type="PANTHER" id="PTHR12039">
    <property type="entry name" value="NICOTINAMIDE MONONUCLEOTIDE ADENYLYLTRANSFERASE"/>
    <property type="match status" value="1"/>
</dbReference>
<dbReference type="Proteomes" id="UP000712600">
    <property type="component" value="Unassembled WGS sequence"/>
</dbReference>
<evidence type="ECO:0000313" key="2">
    <source>
        <dbReference type="Proteomes" id="UP000712600"/>
    </source>
</evidence>
<name>A0A8S9PBB5_BRACR</name>
<evidence type="ECO:0008006" key="3">
    <source>
        <dbReference type="Google" id="ProtNLM"/>
    </source>
</evidence>
<reference evidence="1" key="1">
    <citation type="submission" date="2019-12" db="EMBL/GenBank/DDBJ databases">
        <title>Genome sequencing and annotation of Brassica cretica.</title>
        <authorList>
            <person name="Studholme D.J."/>
            <person name="Sarris P."/>
        </authorList>
    </citation>
    <scope>NUCLEOTIDE SEQUENCE</scope>
    <source>
        <strain evidence="1">PFS-109/04</strain>
        <tissue evidence="1">Leaf</tissue>
    </source>
</reference>
<accession>A0A8S9PBB5</accession>
<feature type="non-terminal residue" evidence="1">
    <location>
        <position position="1"/>
    </location>
</feature>
<dbReference type="PANTHER" id="PTHR12039:SF0">
    <property type="entry name" value="NICOTINAMIDE-NUCLEOTIDE ADENYLYLTRANSFERASE"/>
    <property type="match status" value="1"/>
</dbReference>
<dbReference type="GO" id="GO:0009435">
    <property type="term" value="P:NAD+ biosynthetic process"/>
    <property type="evidence" value="ECO:0007669"/>
    <property type="project" value="TreeGrafter"/>
</dbReference>
<sequence>DKTCVVLVATGSFNPPTFMHFTHVCWREMHYTLRDFMFLEAICLLQMMHTRRSITKAACFIDSTRIYASLSTLCVLKVRSICKDYGIVCIRREGQDVENMIFGDRILYETRVSITKFLVSLYQSVK</sequence>
<dbReference type="InterPro" id="IPR051182">
    <property type="entry name" value="Euk_NMN_adenylyltrnsfrase"/>
</dbReference>
<gene>
    <name evidence="1" type="ORF">F2Q69_00001196</name>
</gene>
<dbReference type="GO" id="GO:0000309">
    <property type="term" value="F:nicotinamide-nucleotide adenylyltransferase activity"/>
    <property type="evidence" value="ECO:0007669"/>
    <property type="project" value="TreeGrafter"/>
</dbReference>
<comment type="caution">
    <text evidence="1">The sequence shown here is derived from an EMBL/GenBank/DDBJ whole genome shotgun (WGS) entry which is preliminary data.</text>
</comment>